<comment type="caution">
    <text evidence="1">The sequence shown here is derived from an EMBL/GenBank/DDBJ whole genome shotgun (WGS) entry which is preliminary data.</text>
</comment>
<accession>A0A0G0KIL6</accession>
<evidence type="ECO:0000313" key="1">
    <source>
        <dbReference type="EMBL" id="KKQ75365.1"/>
    </source>
</evidence>
<proteinExistence type="predicted"/>
<organism evidence="1 2">
    <name type="scientific">Candidatus Woesebacteria bacterium GW2011_GWB1_38_5</name>
    <dbReference type="NCBI Taxonomy" id="1618568"/>
    <lineage>
        <taxon>Bacteria</taxon>
        <taxon>Candidatus Woeseibacteriota</taxon>
    </lineage>
</organism>
<evidence type="ECO:0000313" key="2">
    <source>
        <dbReference type="Proteomes" id="UP000034738"/>
    </source>
</evidence>
<dbReference type="EMBL" id="LBUY01000005">
    <property type="protein sequence ID" value="KKQ75365.1"/>
    <property type="molecule type" value="Genomic_DNA"/>
</dbReference>
<name>A0A0G0KIL6_9BACT</name>
<dbReference type="Proteomes" id="UP000034738">
    <property type="component" value="Unassembled WGS sequence"/>
</dbReference>
<gene>
    <name evidence="1" type="ORF">US95_C0005G0018</name>
</gene>
<protein>
    <submittedName>
        <fullName evidence="1">Uncharacterized protein</fullName>
    </submittedName>
</protein>
<dbReference type="AlphaFoldDB" id="A0A0G0KIL6"/>
<reference evidence="1 2" key="1">
    <citation type="journal article" date="2015" name="Nature">
        <title>rRNA introns, odd ribosomes, and small enigmatic genomes across a large radiation of phyla.</title>
        <authorList>
            <person name="Brown C.T."/>
            <person name="Hug L.A."/>
            <person name="Thomas B.C."/>
            <person name="Sharon I."/>
            <person name="Castelle C.J."/>
            <person name="Singh A."/>
            <person name="Wilkins M.J."/>
            <person name="Williams K.H."/>
            <person name="Banfield J.F."/>
        </authorList>
    </citation>
    <scope>NUCLEOTIDE SEQUENCE [LARGE SCALE GENOMIC DNA]</scope>
</reference>
<sequence>MESDKSLQDSSKQFKLDLEQIYLKAEGSYKKLIEERPEALPYTAFVSELANSDCDHAQTLKALLVIAPKLTNIDGIQPPFDSTNLINGEEELLKQTVKNLSRLGLNITTDDLIINLENDHKFQEIRNKHGFGSANIIQIAEKLQEESANVLRATRTFEGARIILKKHAPKIPIPKQESLMYFRSRNDKNGGWGLRKNGGHILSIDDYGFDAYITLNDVKEKELTDKEFCISTFVIAAHELSHGAFVELYDMETVRESFRKSRGKSTNLRRAISEGYAILNESLMIEIIEEIASPEESQFFIASQSRKNHLKESIDDPNNRVYINGYKLV</sequence>